<feature type="transmembrane region" description="Helical" evidence="11">
    <location>
        <begin position="7"/>
        <end position="28"/>
    </location>
</feature>
<dbReference type="Pfam" id="PF12019">
    <property type="entry name" value="GspH"/>
    <property type="match status" value="1"/>
</dbReference>
<sequence>MTRPERGFTLIELMVTIAVLAILAGIALPNFQQMIVSTRMTSQANDFLSALQLARSEAVKRGTRVSVCKSANGAACTAAGAWEQGWIVFTDTGVEGTVDGTDVVLAVTGAFREGSTLEGDANAVNRVTYTASGMSSLGGGVVSLCPASGSGTVGRDIQIAPSGRARIQNPPAAACE</sequence>
<name>A0ABW1AVX5_9RHOO</name>
<evidence type="ECO:0000256" key="8">
    <source>
        <dbReference type="ARBA" id="ARBA00023136"/>
    </source>
</evidence>
<dbReference type="NCBIfam" id="TIGR02532">
    <property type="entry name" value="IV_pilin_GFxxxE"/>
    <property type="match status" value="1"/>
</dbReference>
<dbReference type="Pfam" id="PF07963">
    <property type="entry name" value="N_methyl"/>
    <property type="match status" value="1"/>
</dbReference>
<evidence type="ECO:0000256" key="4">
    <source>
        <dbReference type="ARBA" id="ARBA00022481"/>
    </source>
</evidence>
<evidence type="ECO:0000256" key="7">
    <source>
        <dbReference type="ARBA" id="ARBA00022989"/>
    </source>
</evidence>
<dbReference type="SUPFAM" id="SSF54523">
    <property type="entry name" value="Pili subunits"/>
    <property type="match status" value="1"/>
</dbReference>
<feature type="domain" description="General secretion pathway GspH" evidence="12">
    <location>
        <begin position="43"/>
        <end position="163"/>
    </location>
</feature>
<evidence type="ECO:0000313" key="14">
    <source>
        <dbReference type="Proteomes" id="UP001595974"/>
    </source>
</evidence>
<evidence type="ECO:0000256" key="2">
    <source>
        <dbReference type="ARBA" id="ARBA00021549"/>
    </source>
</evidence>
<organism evidence="13 14">
    <name type="scientific">Thauera sinica</name>
    <dbReference type="NCBI Taxonomy" id="2665146"/>
    <lineage>
        <taxon>Bacteria</taxon>
        <taxon>Pseudomonadati</taxon>
        <taxon>Pseudomonadota</taxon>
        <taxon>Betaproteobacteria</taxon>
        <taxon>Rhodocyclales</taxon>
        <taxon>Zoogloeaceae</taxon>
        <taxon>Thauera</taxon>
    </lineage>
</organism>
<keyword evidence="7 11" id="KW-1133">Transmembrane helix</keyword>
<comment type="caution">
    <text evidence="13">The sequence shown here is derived from an EMBL/GenBank/DDBJ whole genome shotgun (WGS) entry which is preliminary data.</text>
</comment>
<reference evidence="14" key="1">
    <citation type="journal article" date="2019" name="Int. J. Syst. Evol. Microbiol.">
        <title>The Global Catalogue of Microorganisms (GCM) 10K type strain sequencing project: providing services to taxonomists for standard genome sequencing and annotation.</title>
        <authorList>
            <consortium name="The Broad Institute Genomics Platform"/>
            <consortium name="The Broad Institute Genome Sequencing Center for Infectious Disease"/>
            <person name="Wu L."/>
            <person name="Ma J."/>
        </authorList>
    </citation>
    <scope>NUCLEOTIDE SEQUENCE [LARGE SCALE GENOMIC DNA]</scope>
    <source>
        <strain evidence="14">SHR3</strain>
    </source>
</reference>
<evidence type="ECO:0000259" key="12">
    <source>
        <dbReference type="Pfam" id="PF12019"/>
    </source>
</evidence>
<evidence type="ECO:0000256" key="3">
    <source>
        <dbReference type="ARBA" id="ARBA00022475"/>
    </source>
</evidence>
<accession>A0ABW1AVX5</accession>
<dbReference type="Proteomes" id="UP001595974">
    <property type="component" value="Unassembled WGS sequence"/>
</dbReference>
<evidence type="ECO:0000313" key="13">
    <source>
        <dbReference type="EMBL" id="MFC5771310.1"/>
    </source>
</evidence>
<evidence type="ECO:0000256" key="11">
    <source>
        <dbReference type="SAM" id="Phobius"/>
    </source>
</evidence>
<proteinExistence type="inferred from homology"/>
<evidence type="ECO:0000256" key="10">
    <source>
        <dbReference type="ARBA" id="ARBA00030775"/>
    </source>
</evidence>
<evidence type="ECO:0000256" key="9">
    <source>
        <dbReference type="ARBA" id="ARBA00025772"/>
    </source>
</evidence>
<keyword evidence="14" id="KW-1185">Reference proteome</keyword>
<dbReference type="InterPro" id="IPR045584">
    <property type="entry name" value="Pilin-like"/>
</dbReference>
<dbReference type="Gene3D" id="3.55.40.10">
    <property type="entry name" value="minor pseudopilin epsh domain"/>
    <property type="match status" value="1"/>
</dbReference>
<gene>
    <name evidence="13" type="ORF">ACFPTN_18170</name>
</gene>
<keyword evidence="6 11" id="KW-0812">Transmembrane</keyword>
<dbReference type="InterPro" id="IPR012902">
    <property type="entry name" value="N_methyl_site"/>
</dbReference>
<comment type="subcellular location">
    <subcellularLocation>
        <location evidence="1">Cell inner membrane</location>
        <topology evidence="1">Single-pass membrane protein</topology>
    </subcellularLocation>
</comment>
<dbReference type="RefSeq" id="WP_096452437.1">
    <property type="nucleotide sequence ID" value="NZ_JBHSOG010000094.1"/>
</dbReference>
<evidence type="ECO:0000256" key="5">
    <source>
        <dbReference type="ARBA" id="ARBA00022519"/>
    </source>
</evidence>
<keyword evidence="8 11" id="KW-0472">Membrane</keyword>
<keyword evidence="5" id="KW-0997">Cell inner membrane</keyword>
<comment type="similarity">
    <text evidence="9">Belongs to the GSP H family.</text>
</comment>
<protein>
    <recommendedName>
        <fullName evidence="2">Type II secretion system protein H</fullName>
    </recommendedName>
    <alternativeName>
        <fullName evidence="10">General secretion pathway protein H</fullName>
    </alternativeName>
</protein>
<dbReference type="EMBL" id="JBHSOG010000094">
    <property type="protein sequence ID" value="MFC5771310.1"/>
    <property type="molecule type" value="Genomic_DNA"/>
</dbReference>
<dbReference type="PROSITE" id="PS00409">
    <property type="entry name" value="PROKAR_NTER_METHYL"/>
    <property type="match status" value="1"/>
</dbReference>
<keyword evidence="3" id="KW-1003">Cell membrane</keyword>
<dbReference type="InterPro" id="IPR022346">
    <property type="entry name" value="T2SS_GspH"/>
</dbReference>
<evidence type="ECO:0000256" key="6">
    <source>
        <dbReference type="ARBA" id="ARBA00022692"/>
    </source>
</evidence>
<evidence type="ECO:0000256" key="1">
    <source>
        <dbReference type="ARBA" id="ARBA00004377"/>
    </source>
</evidence>
<keyword evidence="4" id="KW-0488">Methylation</keyword>